<organism evidence="1 2">
    <name type="scientific">Turnera subulata</name>
    <dbReference type="NCBI Taxonomy" id="218843"/>
    <lineage>
        <taxon>Eukaryota</taxon>
        <taxon>Viridiplantae</taxon>
        <taxon>Streptophyta</taxon>
        <taxon>Embryophyta</taxon>
        <taxon>Tracheophyta</taxon>
        <taxon>Spermatophyta</taxon>
        <taxon>Magnoliopsida</taxon>
        <taxon>eudicotyledons</taxon>
        <taxon>Gunneridae</taxon>
        <taxon>Pentapetalae</taxon>
        <taxon>rosids</taxon>
        <taxon>fabids</taxon>
        <taxon>Malpighiales</taxon>
        <taxon>Passifloraceae</taxon>
        <taxon>Turnera</taxon>
    </lineage>
</organism>
<dbReference type="EMBL" id="JAKUCV010001534">
    <property type="protein sequence ID" value="KAJ4845944.1"/>
    <property type="molecule type" value="Genomic_DNA"/>
</dbReference>
<reference evidence="1" key="1">
    <citation type="submission" date="2022-02" db="EMBL/GenBank/DDBJ databases">
        <authorList>
            <person name="Henning P.M."/>
            <person name="McCubbin A.G."/>
            <person name="Shore J.S."/>
        </authorList>
    </citation>
    <scope>NUCLEOTIDE SEQUENCE</scope>
    <source>
        <strain evidence="1">F60SS</strain>
        <tissue evidence="1">Leaves</tissue>
    </source>
</reference>
<accession>A0A9Q0G978</accession>
<evidence type="ECO:0000313" key="1">
    <source>
        <dbReference type="EMBL" id="KAJ4845944.1"/>
    </source>
</evidence>
<proteinExistence type="predicted"/>
<gene>
    <name evidence="1" type="ORF">Tsubulata_028226</name>
</gene>
<comment type="caution">
    <text evidence="1">The sequence shown here is derived from an EMBL/GenBank/DDBJ whole genome shotgun (WGS) entry which is preliminary data.</text>
</comment>
<reference evidence="1" key="2">
    <citation type="journal article" date="2023" name="Plants (Basel)">
        <title>Annotation of the Turnera subulata (Passifloraceae) Draft Genome Reveals the S-Locus Evolved after the Divergence of Turneroideae from Passifloroideae in a Stepwise Manner.</title>
        <authorList>
            <person name="Henning P.M."/>
            <person name="Roalson E.H."/>
            <person name="Mir W."/>
            <person name="McCubbin A.G."/>
            <person name="Shore J.S."/>
        </authorList>
    </citation>
    <scope>NUCLEOTIDE SEQUENCE</scope>
    <source>
        <strain evidence="1">F60SS</strain>
    </source>
</reference>
<evidence type="ECO:0000313" key="2">
    <source>
        <dbReference type="Proteomes" id="UP001141552"/>
    </source>
</evidence>
<name>A0A9Q0G978_9ROSI</name>
<protein>
    <submittedName>
        <fullName evidence="1">Uncharacterized protein</fullName>
    </submittedName>
</protein>
<dbReference type="Proteomes" id="UP001141552">
    <property type="component" value="Unassembled WGS sequence"/>
</dbReference>
<sequence>MLDDSLLVAKRMQLCSSFRKNCSKIYYSQNEVPVNRLMMGGDVAKEAHVTVSFSIQRTEKCRSIGANQRQTNQRIITLERKELVNGNTDTRC</sequence>
<keyword evidence="2" id="KW-1185">Reference proteome</keyword>
<dbReference type="AlphaFoldDB" id="A0A9Q0G978"/>